<evidence type="ECO:0000256" key="1">
    <source>
        <dbReference type="ARBA" id="ARBA00001695"/>
    </source>
</evidence>
<keyword evidence="5 6" id="KW-0326">Glycosidase</keyword>
<gene>
    <name evidence="7" type="ORF">EXIGLDRAFT_644860</name>
</gene>
<dbReference type="PANTHER" id="PTHR34983">
    <property type="entry name" value="ARABINOGALACTAN ENDO-BETA-1,4-GALACTANASE A"/>
    <property type="match status" value="1"/>
</dbReference>
<accession>A0A165JFV7</accession>
<evidence type="ECO:0000256" key="2">
    <source>
        <dbReference type="ARBA" id="ARBA00010687"/>
    </source>
</evidence>
<dbReference type="InParanoid" id="A0A165JFV7"/>
<comment type="similarity">
    <text evidence="2 6">Belongs to the glycosyl hydrolase 53 family.</text>
</comment>
<evidence type="ECO:0000256" key="3">
    <source>
        <dbReference type="ARBA" id="ARBA00012556"/>
    </source>
</evidence>
<dbReference type="GO" id="GO:0031218">
    <property type="term" value="F:arabinogalactan endo-1,4-beta-galactosidase activity"/>
    <property type="evidence" value="ECO:0007669"/>
    <property type="project" value="UniProtKB-EC"/>
</dbReference>
<dbReference type="Gene3D" id="3.20.20.80">
    <property type="entry name" value="Glycosidases"/>
    <property type="match status" value="1"/>
</dbReference>
<evidence type="ECO:0000256" key="5">
    <source>
        <dbReference type="ARBA" id="ARBA00023295"/>
    </source>
</evidence>
<evidence type="ECO:0000256" key="6">
    <source>
        <dbReference type="RuleBase" id="RU361192"/>
    </source>
</evidence>
<sequence>MNAARIRVWTAGQYNTQFALNLAKRIKAQGMTLMVDLHYSDTWADPGHQSIPSGWGSTLDQLNTAIYNYTLNVVKQFNAQGTPIDILQIGNEINGGLLWPVGQTSSGWSAPSQLLHSARNGAKDGGFTGKVMIHLADGWNSSGQSGWYKNIQIQGAFSLSDFDIMGVSFYPFYGTSATLANLQSSLNNLANTFGKPIIVAETDWPATNSCGSTTLSASYAKSPDGQTQWLQAIVNVLKAVPKGLGQGFLYWEPGWIGNANLGSGCADNLLVDGTGKARSSISMFNIN</sequence>
<dbReference type="EMBL" id="KV425967">
    <property type="protein sequence ID" value="KZV94783.1"/>
    <property type="molecule type" value="Genomic_DNA"/>
</dbReference>
<evidence type="ECO:0000256" key="4">
    <source>
        <dbReference type="ARBA" id="ARBA00022801"/>
    </source>
</evidence>
<reference evidence="7 8" key="1">
    <citation type="journal article" date="2016" name="Mol. Biol. Evol.">
        <title>Comparative Genomics of Early-Diverging Mushroom-Forming Fungi Provides Insights into the Origins of Lignocellulose Decay Capabilities.</title>
        <authorList>
            <person name="Nagy L.G."/>
            <person name="Riley R."/>
            <person name="Tritt A."/>
            <person name="Adam C."/>
            <person name="Daum C."/>
            <person name="Floudas D."/>
            <person name="Sun H."/>
            <person name="Yadav J.S."/>
            <person name="Pangilinan J."/>
            <person name="Larsson K.H."/>
            <person name="Matsuura K."/>
            <person name="Barry K."/>
            <person name="Labutti K."/>
            <person name="Kuo R."/>
            <person name="Ohm R.A."/>
            <person name="Bhattacharya S.S."/>
            <person name="Shirouzu T."/>
            <person name="Yoshinaga Y."/>
            <person name="Martin F.M."/>
            <person name="Grigoriev I.V."/>
            <person name="Hibbett D.S."/>
        </authorList>
    </citation>
    <scope>NUCLEOTIDE SEQUENCE [LARGE SCALE GENOMIC DNA]</scope>
    <source>
        <strain evidence="7 8">HHB12029</strain>
    </source>
</reference>
<dbReference type="GO" id="GO:0015926">
    <property type="term" value="F:glucosidase activity"/>
    <property type="evidence" value="ECO:0007669"/>
    <property type="project" value="InterPro"/>
</dbReference>
<dbReference type="GO" id="GO:0045490">
    <property type="term" value="P:pectin catabolic process"/>
    <property type="evidence" value="ECO:0007669"/>
    <property type="project" value="TreeGrafter"/>
</dbReference>
<dbReference type="STRING" id="1314781.A0A165JFV7"/>
<dbReference type="AlphaFoldDB" id="A0A165JFV7"/>
<protein>
    <recommendedName>
        <fullName evidence="3 6">Arabinogalactan endo-beta-1,4-galactanase</fullName>
        <ecNumber evidence="3 6">3.2.1.89</ecNumber>
    </recommendedName>
</protein>
<dbReference type="PANTHER" id="PTHR34983:SF1">
    <property type="entry name" value="ARABINOGALACTAN ENDO-BETA-1,4-GALACTANASE A"/>
    <property type="match status" value="1"/>
</dbReference>
<dbReference type="OrthoDB" id="110914at2759"/>
<evidence type="ECO:0000313" key="8">
    <source>
        <dbReference type="Proteomes" id="UP000077266"/>
    </source>
</evidence>
<keyword evidence="4 6" id="KW-0378">Hydrolase</keyword>
<dbReference type="Pfam" id="PF07745">
    <property type="entry name" value="Glyco_hydro_53"/>
    <property type="match status" value="1"/>
</dbReference>
<keyword evidence="8" id="KW-1185">Reference proteome</keyword>
<dbReference type="Proteomes" id="UP000077266">
    <property type="component" value="Unassembled WGS sequence"/>
</dbReference>
<evidence type="ECO:0000313" key="7">
    <source>
        <dbReference type="EMBL" id="KZV94783.1"/>
    </source>
</evidence>
<dbReference type="SUPFAM" id="SSF51445">
    <property type="entry name" value="(Trans)glycosidases"/>
    <property type="match status" value="1"/>
</dbReference>
<comment type="catalytic activity">
    <reaction evidence="1 6">
        <text>The enzyme specifically hydrolyzes (1-&gt;4)-beta-D-galactosidic linkages in type I arabinogalactans.</text>
        <dbReference type="EC" id="3.2.1.89"/>
    </reaction>
</comment>
<dbReference type="InterPro" id="IPR017853">
    <property type="entry name" value="GH"/>
</dbReference>
<name>A0A165JFV7_EXIGL</name>
<dbReference type="EC" id="3.2.1.89" evidence="3 6"/>
<dbReference type="InterPro" id="IPR011683">
    <property type="entry name" value="Glyco_hydro_53"/>
</dbReference>
<proteinExistence type="inferred from homology"/>
<organism evidence="7 8">
    <name type="scientific">Exidia glandulosa HHB12029</name>
    <dbReference type="NCBI Taxonomy" id="1314781"/>
    <lineage>
        <taxon>Eukaryota</taxon>
        <taxon>Fungi</taxon>
        <taxon>Dikarya</taxon>
        <taxon>Basidiomycota</taxon>
        <taxon>Agaricomycotina</taxon>
        <taxon>Agaricomycetes</taxon>
        <taxon>Auriculariales</taxon>
        <taxon>Exidiaceae</taxon>
        <taxon>Exidia</taxon>
    </lineage>
</organism>